<dbReference type="Pfam" id="PF17827">
    <property type="entry name" value="PrmC_N"/>
    <property type="match status" value="1"/>
</dbReference>
<dbReference type="InterPro" id="IPR050320">
    <property type="entry name" value="N5-glutamine_MTase"/>
</dbReference>
<organism evidence="8 9">
    <name type="scientific">Heyndrickxia shackletonii</name>
    <dbReference type="NCBI Taxonomy" id="157838"/>
    <lineage>
        <taxon>Bacteria</taxon>
        <taxon>Bacillati</taxon>
        <taxon>Bacillota</taxon>
        <taxon>Bacilli</taxon>
        <taxon>Bacillales</taxon>
        <taxon>Bacillaceae</taxon>
        <taxon>Heyndrickxia</taxon>
    </lineage>
</organism>
<dbReference type="STRING" id="157838.AN964_19120"/>
<accession>A0A0Q3WSS8</accession>
<dbReference type="InterPro" id="IPR029063">
    <property type="entry name" value="SAM-dependent_MTases_sf"/>
</dbReference>
<dbReference type="PROSITE" id="PS00092">
    <property type="entry name" value="N6_MTASE"/>
    <property type="match status" value="1"/>
</dbReference>
<dbReference type="AlphaFoldDB" id="A0A0Q3WSS8"/>
<dbReference type="InterPro" id="IPR007848">
    <property type="entry name" value="Small_mtfrase_dom"/>
</dbReference>
<comment type="catalytic activity">
    <reaction evidence="4 5">
        <text>L-glutaminyl-[peptide chain release factor] + S-adenosyl-L-methionine = N(5)-methyl-L-glutaminyl-[peptide chain release factor] + S-adenosyl-L-homocysteine + H(+)</text>
        <dbReference type="Rhea" id="RHEA:42896"/>
        <dbReference type="Rhea" id="RHEA-COMP:10271"/>
        <dbReference type="Rhea" id="RHEA-COMP:10272"/>
        <dbReference type="ChEBI" id="CHEBI:15378"/>
        <dbReference type="ChEBI" id="CHEBI:30011"/>
        <dbReference type="ChEBI" id="CHEBI:57856"/>
        <dbReference type="ChEBI" id="CHEBI:59789"/>
        <dbReference type="ChEBI" id="CHEBI:61891"/>
        <dbReference type="EC" id="2.1.1.297"/>
    </reaction>
</comment>
<dbReference type="InterPro" id="IPR004556">
    <property type="entry name" value="HemK-like"/>
</dbReference>
<evidence type="ECO:0000256" key="2">
    <source>
        <dbReference type="ARBA" id="ARBA00022679"/>
    </source>
</evidence>
<evidence type="ECO:0000256" key="3">
    <source>
        <dbReference type="ARBA" id="ARBA00022691"/>
    </source>
</evidence>
<dbReference type="CDD" id="cd02440">
    <property type="entry name" value="AdoMet_MTases"/>
    <property type="match status" value="1"/>
</dbReference>
<reference evidence="8 9" key="1">
    <citation type="submission" date="2015-09" db="EMBL/GenBank/DDBJ databases">
        <title>Genome sequencing project for genomic taxonomy and phylogenomics of Bacillus-like bacteria.</title>
        <authorList>
            <person name="Liu B."/>
            <person name="Wang J."/>
            <person name="Zhu Y."/>
            <person name="Liu G."/>
            <person name="Chen Q."/>
            <person name="Chen Z."/>
            <person name="Lan J."/>
            <person name="Che J."/>
            <person name="Ge C."/>
            <person name="Shi H."/>
            <person name="Pan Z."/>
            <person name="Liu X."/>
        </authorList>
    </citation>
    <scope>NUCLEOTIDE SEQUENCE [LARGE SCALE GENOMIC DNA]</scope>
    <source>
        <strain evidence="8 9">LMG 18435</strain>
    </source>
</reference>
<evidence type="ECO:0000313" key="8">
    <source>
        <dbReference type="EMBL" id="KQL51117.1"/>
    </source>
</evidence>
<dbReference type="NCBIfam" id="TIGR00536">
    <property type="entry name" value="hemK_fam"/>
    <property type="match status" value="1"/>
</dbReference>
<name>A0A0Q3WSS8_9BACI</name>
<dbReference type="InterPro" id="IPR040758">
    <property type="entry name" value="PrmC_N"/>
</dbReference>
<dbReference type="Gene3D" id="3.40.50.150">
    <property type="entry name" value="Vaccinia Virus protein VP39"/>
    <property type="match status" value="1"/>
</dbReference>
<dbReference type="EMBL" id="LJJC01000006">
    <property type="protein sequence ID" value="KQL51117.1"/>
    <property type="molecule type" value="Genomic_DNA"/>
</dbReference>
<feature type="binding site" evidence="5">
    <location>
        <begin position="126"/>
        <end position="130"/>
    </location>
    <ligand>
        <name>S-adenosyl-L-methionine</name>
        <dbReference type="ChEBI" id="CHEBI:59789"/>
    </ligand>
</feature>
<feature type="binding site" evidence="5">
    <location>
        <begin position="193"/>
        <end position="196"/>
    </location>
    <ligand>
        <name>substrate</name>
    </ligand>
</feature>
<comment type="function">
    <text evidence="5">Methylates the class 1 translation termination release factors RF1/PrfA and RF2/PrfB on the glutamine residue of the universally conserved GGQ motif.</text>
</comment>
<protein>
    <recommendedName>
        <fullName evidence="5">Release factor glutamine methyltransferase</fullName>
        <shortName evidence="5">RF MTase</shortName>
        <ecNumber evidence="5">2.1.1.297</ecNumber>
    </recommendedName>
    <alternativeName>
        <fullName evidence="5">N5-glutamine methyltransferase PrmC</fullName>
    </alternativeName>
    <alternativeName>
        <fullName evidence="5">Protein-(glutamine-N5) MTase PrmC</fullName>
    </alternativeName>
    <alternativeName>
        <fullName evidence="5">Protein-glutamine N-methyltransferase PrmC</fullName>
    </alternativeName>
</protein>
<evidence type="ECO:0000256" key="5">
    <source>
        <dbReference type="HAMAP-Rule" id="MF_02126"/>
    </source>
</evidence>
<dbReference type="OrthoDB" id="9800643at2"/>
<dbReference type="EC" id="2.1.1.297" evidence="5"/>
<evidence type="ECO:0000259" key="6">
    <source>
        <dbReference type="Pfam" id="PF05175"/>
    </source>
</evidence>
<dbReference type="InterPro" id="IPR019874">
    <property type="entry name" value="RF_methyltr_PrmC"/>
</dbReference>
<dbReference type="InterPro" id="IPR002052">
    <property type="entry name" value="DNA_methylase_N6_adenine_CS"/>
</dbReference>
<sequence length="291" mass="32560">MVGHLKVFEALKWASSFLQENDRDANAGEILLCHLFNKTRAQLYADMRMELPEDIQLKFEQAVKEHVGGVPIQHIIGYEEFYGRKFQVNEHVLIPRPETEELVVGAIQRIKKHFGEQRELKMIDVGTGSGAIAVTMKLECPFLSVTATDISPLALNVARENARLAEAEIDFKQGNLLQPLIEGGGKVDIVLSNPPYIPNRDKDVLSVVVKDHEPHLALFGGEEGLDFYIRFMKELPLVINNRALIGFEIGAGQGEQVAKLLKETFAESKVEIVNDINGKERMVFCRVPGSE</sequence>
<feature type="domain" description="Methyltransferase small" evidence="6">
    <location>
        <begin position="112"/>
        <end position="210"/>
    </location>
</feature>
<dbReference type="GO" id="GO:0102559">
    <property type="term" value="F:peptide chain release factor N(5)-glutamine methyltransferase activity"/>
    <property type="evidence" value="ECO:0007669"/>
    <property type="project" value="UniProtKB-EC"/>
</dbReference>
<dbReference type="GO" id="GO:0003676">
    <property type="term" value="F:nucleic acid binding"/>
    <property type="evidence" value="ECO:0007669"/>
    <property type="project" value="InterPro"/>
</dbReference>
<dbReference type="RefSeq" id="WP_055741419.1">
    <property type="nucleotide sequence ID" value="NZ_JAAIWL010000020.1"/>
</dbReference>
<feature type="binding site" evidence="5">
    <location>
        <position position="149"/>
    </location>
    <ligand>
        <name>S-adenosyl-L-methionine</name>
        <dbReference type="ChEBI" id="CHEBI:59789"/>
    </ligand>
</feature>
<evidence type="ECO:0000313" key="9">
    <source>
        <dbReference type="Proteomes" id="UP000051888"/>
    </source>
</evidence>
<keyword evidence="3 5" id="KW-0949">S-adenosyl-L-methionine</keyword>
<dbReference type="Pfam" id="PF05175">
    <property type="entry name" value="MTS"/>
    <property type="match status" value="1"/>
</dbReference>
<keyword evidence="1 5" id="KW-0489">Methyltransferase</keyword>
<gene>
    <name evidence="5" type="primary">prmC</name>
    <name evidence="8" type="ORF">AN964_19120</name>
</gene>
<dbReference type="PATRIC" id="fig|157838.3.peg.4226"/>
<keyword evidence="9" id="KW-1185">Reference proteome</keyword>
<feature type="binding site" evidence="5">
    <location>
        <position position="193"/>
    </location>
    <ligand>
        <name>S-adenosyl-L-methionine</name>
        <dbReference type="ChEBI" id="CHEBI:59789"/>
    </ligand>
</feature>
<comment type="similarity">
    <text evidence="5">Belongs to the protein N5-glutamine methyltransferase family. PrmC subfamily.</text>
</comment>
<dbReference type="Proteomes" id="UP000051888">
    <property type="component" value="Unassembled WGS sequence"/>
</dbReference>
<dbReference type="GO" id="GO:0032259">
    <property type="term" value="P:methylation"/>
    <property type="evidence" value="ECO:0007669"/>
    <property type="project" value="UniProtKB-KW"/>
</dbReference>
<comment type="caution">
    <text evidence="8">The sequence shown here is derived from an EMBL/GenBank/DDBJ whole genome shotgun (WGS) entry which is preliminary data.</text>
</comment>
<proteinExistence type="inferred from homology"/>
<evidence type="ECO:0000256" key="1">
    <source>
        <dbReference type="ARBA" id="ARBA00022603"/>
    </source>
</evidence>
<dbReference type="HAMAP" id="MF_02126">
    <property type="entry name" value="RF_methyltr_PrmC"/>
    <property type="match status" value="1"/>
</dbReference>
<evidence type="ECO:0000259" key="7">
    <source>
        <dbReference type="Pfam" id="PF17827"/>
    </source>
</evidence>
<evidence type="ECO:0000256" key="4">
    <source>
        <dbReference type="ARBA" id="ARBA00048391"/>
    </source>
</evidence>
<dbReference type="PANTHER" id="PTHR18895:SF74">
    <property type="entry name" value="MTRF1L RELEASE FACTOR GLUTAMINE METHYLTRANSFERASE"/>
    <property type="match status" value="1"/>
</dbReference>
<feature type="domain" description="Release factor glutamine methyltransferase N-terminal" evidence="7">
    <location>
        <begin position="9"/>
        <end position="77"/>
    </location>
</feature>
<dbReference type="SUPFAM" id="SSF53335">
    <property type="entry name" value="S-adenosyl-L-methionine-dependent methyltransferases"/>
    <property type="match status" value="1"/>
</dbReference>
<comment type="caution">
    <text evidence="5">Lacks conserved residue(s) required for the propagation of feature annotation.</text>
</comment>
<dbReference type="NCBIfam" id="TIGR03534">
    <property type="entry name" value="RF_mod_PrmC"/>
    <property type="match status" value="1"/>
</dbReference>
<dbReference type="Gene3D" id="1.10.8.10">
    <property type="entry name" value="DNA helicase RuvA subunit, C-terminal domain"/>
    <property type="match status" value="1"/>
</dbReference>
<keyword evidence="2 5" id="KW-0808">Transferase</keyword>
<dbReference type="PANTHER" id="PTHR18895">
    <property type="entry name" value="HEMK METHYLTRANSFERASE"/>
    <property type="match status" value="1"/>
</dbReference>